<sequence>MAGSLVAYGAVYNHFRPRAGIADPELAFRMIPLELIFGLLMGFWVYRTFGSRLQDGAHPRLDIQERMLFRLLARKGGKITWKDIQDSTPLSEQDARNLLQKWVAEGRLREVGQQEFVLN</sequence>
<evidence type="ECO:0000313" key="2">
    <source>
        <dbReference type="EMBL" id="GEM48233.1"/>
    </source>
</evidence>
<keyword evidence="1" id="KW-0812">Transmembrane</keyword>
<evidence type="ECO:0000256" key="1">
    <source>
        <dbReference type="SAM" id="Phobius"/>
    </source>
</evidence>
<dbReference type="EMBL" id="BJXB01000019">
    <property type="protein sequence ID" value="GEM48233.1"/>
    <property type="molecule type" value="Genomic_DNA"/>
</dbReference>
<dbReference type="Proteomes" id="UP000321306">
    <property type="component" value="Unassembled WGS sequence"/>
</dbReference>
<gene>
    <name evidence="2" type="ORF">DC3_38680</name>
</gene>
<comment type="caution">
    <text evidence="2">The sequence shown here is derived from an EMBL/GenBank/DDBJ whole genome shotgun (WGS) entry which is preliminary data.</text>
</comment>
<keyword evidence="1" id="KW-1133">Transmembrane helix</keyword>
<dbReference type="AlphaFoldDB" id="A0A511N5U8"/>
<evidence type="ECO:0000313" key="3">
    <source>
        <dbReference type="Proteomes" id="UP000321306"/>
    </source>
</evidence>
<keyword evidence="3" id="KW-1185">Reference proteome</keyword>
<proteinExistence type="predicted"/>
<keyword evidence="1" id="KW-0472">Membrane</keyword>
<name>A0A511N5U8_DEIC1</name>
<organism evidence="2 3">
    <name type="scientific">Deinococcus cellulosilyticus (strain DSM 18568 / NBRC 106333 / KACC 11606 / 5516J-15)</name>
    <dbReference type="NCBI Taxonomy" id="1223518"/>
    <lineage>
        <taxon>Bacteria</taxon>
        <taxon>Thermotogati</taxon>
        <taxon>Deinococcota</taxon>
        <taxon>Deinococci</taxon>
        <taxon>Deinococcales</taxon>
        <taxon>Deinococcaceae</taxon>
        <taxon>Deinococcus</taxon>
    </lineage>
</organism>
<accession>A0A511N5U8</accession>
<feature type="transmembrane region" description="Helical" evidence="1">
    <location>
        <begin position="26"/>
        <end position="46"/>
    </location>
</feature>
<protein>
    <submittedName>
        <fullName evidence="2">Uncharacterized protein</fullName>
    </submittedName>
</protein>
<reference evidence="2 3" key="1">
    <citation type="submission" date="2019-07" db="EMBL/GenBank/DDBJ databases">
        <title>Whole genome shotgun sequence of Deinococcus cellulosilyticus NBRC 106333.</title>
        <authorList>
            <person name="Hosoyama A."/>
            <person name="Uohara A."/>
            <person name="Ohji S."/>
            <person name="Ichikawa N."/>
        </authorList>
    </citation>
    <scope>NUCLEOTIDE SEQUENCE [LARGE SCALE GENOMIC DNA]</scope>
    <source>
        <strain evidence="2 3">NBRC 106333</strain>
    </source>
</reference>